<evidence type="ECO:0000313" key="3">
    <source>
        <dbReference type="Proteomes" id="UP000016933"/>
    </source>
</evidence>
<feature type="region of interest" description="Disordered" evidence="1">
    <location>
        <begin position="1"/>
        <end position="136"/>
    </location>
</feature>
<dbReference type="AlphaFoldDB" id="N1PUT5"/>
<reference evidence="2 3" key="2">
    <citation type="journal article" date="2012" name="PLoS Pathog.">
        <title>Diverse lifestyles and strategies of plant pathogenesis encoded in the genomes of eighteen Dothideomycetes fungi.</title>
        <authorList>
            <person name="Ohm R.A."/>
            <person name="Feau N."/>
            <person name="Henrissat B."/>
            <person name="Schoch C.L."/>
            <person name="Horwitz B.A."/>
            <person name="Barry K.W."/>
            <person name="Condon B.J."/>
            <person name="Copeland A.C."/>
            <person name="Dhillon B."/>
            <person name="Glaser F."/>
            <person name="Hesse C.N."/>
            <person name="Kosti I."/>
            <person name="LaButti K."/>
            <person name="Lindquist E.A."/>
            <person name="Lucas S."/>
            <person name="Salamov A.A."/>
            <person name="Bradshaw R.E."/>
            <person name="Ciuffetti L."/>
            <person name="Hamelin R.C."/>
            <person name="Kema G.H.J."/>
            <person name="Lawrence C."/>
            <person name="Scott J.A."/>
            <person name="Spatafora J.W."/>
            <person name="Turgeon B.G."/>
            <person name="de Wit P.J.G.M."/>
            <person name="Zhong S."/>
            <person name="Goodwin S.B."/>
            <person name="Grigoriev I.V."/>
        </authorList>
    </citation>
    <scope>NUCLEOTIDE SEQUENCE [LARGE SCALE GENOMIC DNA]</scope>
    <source>
        <strain evidence="3">NZE10 / CBS 128990</strain>
    </source>
</reference>
<name>N1PUT5_DOTSN</name>
<proteinExistence type="predicted"/>
<organism evidence="2 3">
    <name type="scientific">Dothistroma septosporum (strain NZE10 / CBS 128990)</name>
    <name type="common">Red band needle blight fungus</name>
    <name type="synonym">Mycosphaerella pini</name>
    <dbReference type="NCBI Taxonomy" id="675120"/>
    <lineage>
        <taxon>Eukaryota</taxon>
        <taxon>Fungi</taxon>
        <taxon>Dikarya</taxon>
        <taxon>Ascomycota</taxon>
        <taxon>Pezizomycotina</taxon>
        <taxon>Dothideomycetes</taxon>
        <taxon>Dothideomycetidae</taxon>
        <taxon>Mycosphaerellales</taxon>
        <taxon>Mycosphaerellaceae</taxon>
        <taxon>Dothistroma</taxon>
    </lineage>
</organism>
<evidence type="ECO:0000256" key="1">
    <source>
        <dbReference type="SAM" id="MobiDB-lite"/>
    </source>
</evidence>
<feature type="non-terminal residue" evidence="2">
    <location>
        <position position="163"/>
    </location>
</feature>
<evidence type="ECO:0000313" key="2">
    <source>
        <dbReference type="EMBL" id="EME47122.1"/>
    </source>
</evidence>
<dbReference type="OrthoDB" id="10558873at2759"/>
<gene>
    <name evidence="2" type="ORF">DOTSEDRAFT_165922</name>
</gene>
<accession>N1PUT5</accession>
<reference evidence="3" key="1">
    <citation type="journal article" date="2012" name="PLoS Genet.">
        <title>The genomes of the fungal plant pathogens Cladosporium fulvum and Dothistroma septosporum reveal adaptation to different hosts and lifestyles but also signatures of common ancestry.</title>
        <authorList>
            <person name="de Wit P.J.G.M."/>
            <person name="van der Burgt A."/>
            <person name="Oekmen B."/>
            <person name="Stergiopoulos I."/>
            <person name="Abd-Elsalam K.A."/>
            <person name="Aerts A.L."/>
            <person name="Bahkali A.H."/>
            <person name="Beenen H.G."/>
            <person name="Chettri P."/>
            <person name="Cox M.P."/>
            <person name="Datema E."/>
            <person name="de Vries R.P."/>
            <person name="Dhillon B."/>
            <person name="Ganley A.R."/>
            <person name="Griffiths S.A."/>
            <person name="Guo Y."/>
            <person name="Hamelin R.C."/>
            <person name="Henrissat B."/>
            <person name="Kabir M.S."/>
            <person name="Jashni M.K."/>
            <person name="Kema G."/>
            <person name="Klaubauf S."/>
            <person name="Lapidus A."/>
            <person name="Levasseur A."/>
            <person name="Lindquist E."/>
            <person name="Mehrabi R."/>
            <person name="Ohm R.A."/>
            <person name="Owen T.J."/>
            <person name="Salamov A."/>
            <person name="Schwelm A."/>
            <person name="Schijlen E."/>
            <person name="Sun H."/>
            <person name="van den Burg H.A."/>
            <person name="van Ham R.C.H.J."/>
            <person name="Zhang S."/>
            <person name="Goodwin S.B."/>
            <person name="Grigoriev I.V."/>
            <person name="Collemare J."/>
            <person name="Bradshaw R.E."/>
        </authorList>
    </citation>
    <scope>NUCLEOTIDE SEQUENCE [LARGE SCALE GENOMIC DNA]</scope>
    <source>
        <strain evidence="3">NZE10 / CBS 128990</strain>
    </source>
</reference>
<keyword evidence="3" id="KW-1185">Reference proteome</keyword>
<protein>
    <submittedName>
        <fullName evidence="2">Uncharacterized protein</fullName>
    </submittedName>
</protein>
<dbReference type="Proteomes" id="UP000016933">
    <property type="component" value="Unassembled WGS sequence"/>
</dbReference>
<dbReference type="EMBL" id="KB446536">
    <property type="protein sequence ID" value="EME47122.1"/>
    <property type="molecule type" value="Genomic_DNA"/>
</dbReference>
<sequence>MPQDFRDISPRSSNITIRRKSRPPSYNTATRGGHARSPRLRSEERVISSRQVAYRPPYVHTISDGSGTTRETHRTRAPPKETFQPFMEDDDRMRITPSELDEMDRRALASISRPSCPHAPRPPRSRTTPTIGSNSYLSSTYMNDTGTGTICSLDSVSKFYTAP</sequence>
<dbReference type="HOGENOM" id="CLU_1631005_0_0_1"/>